<sequence>MSTFVVLVITVIISIGAGADLQTDKDMLEVTPQIQDGCPPLESAEYQVTVMSSISLVINGCAYINYNSSNVMRQSYSLWFDRVQHGGQCSRDQAHNLGMEHLSFYCLKKSPVLPENTNKGRMYLRLYDETSNKTGKPYQKCAMYETVNGDATTFKIAISGHTSCDGLLHMLSPSLLQMIPQFNKGSVLLLFNKTKLDVLTTPPLVDMTTTESIESIAKRYERRGYILQNFGNRPNPFRKTRRSVVQDSNKSTKVMHLFNKTKLDVSTTPPLVDMTTTESIESIAKRYERRGYILQNFGNRPNPFRKTRRSVVQDSNKSTEMAATMDKNKSRPLSMEFMQRLLQIQLRHKRSLNTTINSYSDITGYSWIQG</sequence>
<keyword evidence="1" id="KW-0732">Signal</keyword>
<accession>A0A9P0J8H1</accession>
<name>A0A9P0J8H1_APHGO</name>
<proteinExistence type="predicted"/>
<protein>
    <submittedName>
        <fullName evidence="2">Uncharacterized protein</fullName>
    </submittedName>
</protein>
<feature type="chain" id="PRO_5040335819" evidence="1">
    <location>
        <begin position="19"/>
        <end position="370"/>
    </location>
</feature>
<keyword evidence="3" id="KW-1185">Reference proteome</keyword>
<dbReference type="AlphaFoldDB" id="A0A9P0J8H1"/>
<organism evidence="2 3">
    <name type="scientific">Aphis gossypii</name>
    <name type="common">Cotton aphid</name>
    <dbReference type="NCBI Taxonomy" id="80765"/>
    <lineage>
        <taxon>Eukaryota</taxon>
        <taxon>Metazoa</taxon>
        <taxon>Ecdysozoa</taxon>
        <taxon>Arthropoda</taxon>
        <taxon>Hexapoda</taxon>
        <taxon>Insecta</taxon>
        <taxon>Pterygota</taxon>
        <taxon>Neoptera</taxon>
        <taxon>Paraneoptera</taxon>
        <taxon>Hemiptera</taxon>
        <taxon>Sternorrhyncha</taxon>
        <taxon>Aphidomorpha</taxon>
        <taxon>Aphidoidea</taxon>
        <taxon>Aphididae</taxon>
        <taxon>Aphidini</taxon>
        <taxon>Aphis</taxon>
        <taxon>Aphis</taxon>
    </lineage>
</organism>
<evidence type="ECO:0000313" key="3">
    <source>
        <dbReference type="Proteomes" id="UP001154329"/>
    </source>
</evidence>
<dbReference type="Proteomes" id="UP001154329">
    <property type="component" value="Chromosome 3"/>
</dbReference>
<feature type="signal peptide" evidence="1">
    <location>
        <begin position="1"/>
        <end position="18"/>
    </location>
</feature>
<dbReference type="EMBL" id="OU899036">
    <property type="protein sequence ID" value="CAH1731901.1"/>
    <property type="molecule type" value="Genomic_DNA"/>
</dbReference>
<evidence type="ECO:0000313" key="2">
    <source>
        <dbReference type="EMBL" id="CAH1731901.1"/>
    </source>
</evidence>
<gene>
    <name evidence="2" type="ORF">APHIGO_LOCUS8525</name>
</gene>
<evidence type="ECO:0000256" key="1">
    <source>
        <dbReference type="SAM" id="SignalP"/>
    </source>
</evidence>
<reference evidence="2" key="2">
    <citation type="submission" date="2022-10" db="EMBL/GenBank/DDBJ databases">
        <authorList>
            <consortium name="ENA_rothamsted_submissions"/>
            <consortium name="culmorum"/>
            <person name="King R."/>
        </authorList>
    </citation>
    <scope>NUCLEOTIDE SEQUENCE</scope>
</reference>
<reference evidence="2" key="1">
    <citation type="submission" date="2022-02" db="EMBL/GenBank/DDBJ databases">
        <authorList>
            <person name="King R."/>
        </authorList>
    </citation>
    <scope>NUCLEOTIDE SEQUENCE</scope>
</reference>